<feature type="transmembrane region" description="Helical" evidence="6">
    <location>
        <begin position="442"/>
        <end position="462"/>
    </location>
</feature>
<comment type="subcellular location">
    <subcellularLocation>
        <location evidence="1">Cell membrane</location>
        <topology evidence="1">Multi-pass membrane protein</topology>
    </subcellularLocation>
</comment>
<proteinExistence type="predicted"/>
<dbReference type="OrthoDB" id="8609648at2"/>
<feature type="transmembrane region" description="Helical" evidence="6">
    <location>
        <begin position="468"/>
        <end position="487"/>
    </location>
</feature>
<keyword evidence="4 6" id="KW-1133">Transmembrane helix</keyword>
<gene>
    <name evidence="7" type="ORF">ERS852502_00585</name>
</gene>
<evidence type="ECO:0000256" key="5">
    <source>
        <dbReference type="ARBA" id="ARBA00023136"/>
    </source>
</evidence>
<feature type="transmembrane region" description="Helical" evidence="6">
    <location>
        <begin position="127"/>
        <end position="147"/>
    </location>
</feature>
<dbReference type="Proteomes" id="UP000078383">
    <property type="component" value="Unassembled WGS sequence"/>
</dbReference>
<dbReference type="AlphaFoldDB" id="A0A174ZET1"/>
<feature type="transmembrane region" description="Helical" evidence="6">
    <location>
        <begin position="51"/>
        <end position="72"/>
    </location>
</feature>
<sequence length="511" mass="58401">MKLQKSKNATRNIIYGMLLKIYQMFMPFVMRTVIIYYLGAEFLGLSSLFNSILQVLNLAELGVGSAMVFSMYKPIAENDKEKLCALLNLYRKYYRIIGTLILIIGVAIVPVLPKLISGSLPAGVDLYILYFLNLSATVLTYWLFAFKNSLLQAYQRTDVVSKVFIVTDTLKYILQIVSLIIFKDYYLYCIVLLVSQIMNNIMIAYGAKQRYPDLEPKGHLPKAEQKIINGKIKDLFTTKLATTLLSSGDTLVISAMLGLIMLAMYQNYYYLISAVLGCFTIIHTAITAGIGNSLIVDTMEKVKQTFNMLFFGILWLLTFCVGCFLSLMQPFMEMWVGNKLMLKDEIVILLVIYFCVYELTQFFSVYKEAAGIWHQDRFRPLICSIINIVLNLIFVQKWGVYGVVLATIISSGCVSLPWVIHNVFKYILKENPAAYLQKFLKYVLLGILINILIGIITAKIHLSIIMDLGIKLIICISVINIVWIFFFRKTEEFIELKNMITRVLQGRKKHE</sequence>
<evidence type="ECO:0000256" key="6">
    <source>
        <dbReference type="SAM" id="Phobius"/>
    </source>
</evidence>
<dbReference type="EMBL" id="CZBX01000002">
    <property type="protein sequence ID" value="CUQ82768.1"/>
    <property type="molecule type" value="Genomic_DNA"/>
</dbReference>
<evidence type="ECO:0000256" key="3">
    <source>
        <dbReference type="ARBA" id="ARBA00022692"/>
    </source>
</evidence>
<evidence type="ECO:0000313" key="8">
    <source>
        <dbReference type="Proteomes" id="UP000078383"/>
    </source>
</evidence>
<dbReference type="InterPro" id="IPR002797">
    <property type="entry name" value="Polysacc_synth"/>
</dbReference>
<dbReference type="GO" id="GO:0005886">
    <property type="term" value="C:plasma membrane"/>
    <property type="evidence" value="ECO:0007669"/>
    <property type="project" value="UniProtKB-SubCell"/>
</dbReference>
<keyword evidence="2" id="KW-1003">Cell membrane</keyword>
<dbReference type="Pfam" id="PF01943">
    <property type="entry name" value="Polysacc_synt"/>
    <property type="match status" value="1"/>
</dbReference>
<keyword evidence="5 6" id="KW-0472">Membrane</keyword>
<evidence type="ECO:0000256" key="1">
    <source>
        <dbReference type="ARBA" id="ARBA00004651"/>
    </source>
</evidence>
<name>A0A174ZET1_9FIRM</name>
<feature type="transmembrane region" description="Helical" evidence="6">
    <location>
        <begin position="308"/>
        <end position="327"/>
    </location>
</feature>
<dbReference type="RefSeq" id="WP_055171046.1">
    <property type="nucleotide sequence ID" value="NZ_CZBX01000002.1"/>
</dbReference>
<feature type="transmembrane region" description="Helical" evidence="6">
    <location>
        <begin position="268"/>
        <end position="296"/>
    </location>
</feature>
<feature type="transmembrane region" description="Helical" evidence="6">
    <location>
        <begin position="159"/>
        <end position="179"/>
    </location>
</feature>
<evidence type="ECO:0000256" key="4">
    <source>
        <dbReference type="ARBA" id="ARBA00022989"/>
    </source>
</evidence>
<evidence type="ECO:0000256" key="2">
    <source>
        <dbReference type="ARBA" id="ARBA00022475"/>
    </source>
</evidence>
<feature type="transmembrane region" description="Helical" evidence="6">
    <location>
        <begin position="378"/>
        <end position="395"/>
    </location>
</feature>
<organism evidence="7 8">
    <name type="scientific">[Ruminococcus] torques</name>
    <dbReference type="NCBI Taxonomy" id="33039"/>
    <lineage>
        <taxon>Bacteria</taxon>
        <taxon>Bacillati</taxon>
        <taxon>Bacillota</taxon>
        <taxon>Clostridia</taxon>
        <taxon>Lachnospirales</taxon>
        <taxon>Lachnospiraceae</taxon>
        <taxon>Mediterraneibacter</taxon>
    </lineage>
</organism>
<feature type="transmembrane region" description="Helical" evidence="6">
    <location>
        <begin position="240"/>
        <end position="262"/>
    </location>
</feature>
<feature type="transmembrane region" description="Helical" evidence="6">
    <location>
        <begin position="347"/>
        <end position="366"/>
    </location>
</feature>
<reference evidence="7 8" key="1">
    <citation type="submission" date="2015-09" db="EMBL/GenBank/DDBJ databases">
        <authorList>
            <consortium name="Pathogen Informatics"/>
        </authorList>
    </citation>
    <scope>NUCLEOTIDE SEQUENCE [LARGE SCALE GENOMIC DNA]</scope>
    <source>
        <strain evidence="7 8">2789STDY5834889</strain>
    </source>
</reference>
<feature type="transmembrane region" description="Helical" evidence="6">
    <location>
        <begin position="401"/>
        <end position="421"/>
    </location>
</feature>
<dbReference type="PANTHER" id="PTHR30250">
    <property type="entry name" value="PST FAMILY PREDICTED COLANIC ACID TRANSPORTER"/>
    <property type="match status" value="1"/>
</dbReference>
<keyword evidence="3 6" id="KW-0812">Transmembrane</keyword>
<protein>
    <submittedName>
        <fullName evidence="7">Polysaccharide biosynthesis protein</fullName>
    </submittedName>
</protein>
<dbReference type="PANTHER" id="PTHR30250:SF26">
    <property type="entry name" value="PSMA PROTEIN"/>
    <property type="match status" value="1"/>
</dbReference>
<feature type="transmembrane region" description="Helical" evidence="6">
    <location>
        <begin position="21"/>
        <end position="39"/>
    </location>
</feature>
<feature type="transmembrane region" description="Helical" evidence="6">
    <location>
        <begin position="93"/>
        <end position="112"/>
    </location>
</feature>
<accession>A0A174ZET1</accession>
<feature type="transmembrane region" description="Helical" evidence="6">
    <location>
        <begin position="185"/>
        <end position="207"/>
    </location>
</feature>
<dbReference type="InterPro" id="IPR050833">
    <property type="entry name" value="Poly_Biosynth_Transport"/>
</dbReference>
<evidence type="ECO:0000313" key="7">
    <source>
        <dbReference type="EMBL" id="CUQ82768.1"/>
    </source>
</evidence>